<name>A0ABX6YVP1_9RHOB</name>
<feature type="transmembrane region" description="Helical" evidence="1">
    <location>
        <begin position="30"/>
        <end position="52"/>
    </location>
</feature>
<evidence type="ECO:0000256" key="1">
    <source>
        <dbReference type="SAM" id="Phobius"/>
    </source>
</evidence>
<gene>
    <name evidence="2" type="ORF">AKL02_013510</name>
</gene>
<keyword evidence="1" id="KW-0812">Transmembrane</keyword>
<evidence type="ECO:0000313" key="3">
    <source>
        <dbReference type="Proteomes" id="UP000192422"/>
    </source>
</evidence>
<keyword evidence="1" id="KW-1133">Transmembrane helix</keyword>
<dbReference type="RefSeq" id="WP_098411498.1">
    <property type="nucleotide sequence ID" value="NZ_CAJWUB010000045.1"/>
</dbReference>
<keyword evidence="3" id="KW-1185">Reference proteome</keyword>
<dbReference type="EMBL" id="CP053562">
    <property type="protein sequence ID" value="QPZ91808.1"/>
    <property type="molecule type" value="Genomic_DNA"/>
</dbReference>
<organism evidence="2 3">
    <name type="scientific">Thioclava electrotropha</name>
    <dbReference type="NCBI Taxonomy" id="1549850"/>
    <lineage>
        <taxon>Bacteria</taxon>
        <taxon>Pseudomonadati</taxon>
        <taxon>Pseudomonadota</taxon>
        <taxon>Alphaproteobacteria</taxon>
        <taxon>Rhodobacterales</taxon>
        <taxon>Paracoccaceae</taxon>
        <taxon>Thioclava</taxon>
    </lineage>
</organism>
<dbReference type="Proteomes" id="UP000192422">
    <property type="component" value="Chromosome"/>
</dbReference>
<accession>A0ABX6YVP1</accession>
<proteinExistence type="predicted"/>
<protein>
    <recommendedName>
        <fullName evidence="4">Lipoprotein</fullName>
    </recommendedName>
</protein>
<evidence type="ECO:0000313" key="2">
    <source>
        <dbReference type="EMBL" id="QPZ91808.1"/>
    </source>
</evidence>
<sequence>MRYPLFVIVGVSLLALAGCGETKEQRAATGGVAGLVVAGPVGAVVGAGLGVVTRKN</sequence>
<reference evidence="2 3" key="1">
    <citation type="submission" date="2020-05" db="EMBL/GenBank/DDBJ databases">
        <title>Thioclava electrotropha strain Elox9 finished genome.</title>
        <authorList>
            <person name="Rowe A.R."/>
            <person name="Wilbanks E.G."/>
        </authorList>
    </citation>
    <scope>NUCLEOTIDE SEQUENCE [LARGE SCALE GENOMIC DNA]</scope>
    <source>
        <strain evidence="2 3">Elox9</strain>
    </source>
</reference>
<dbReference type="PROSITE" id="PS51257">
    <property type="entry name" value="PROKAR_LIPOPROTEIN"/>
    <property type="match status" value="1"/>
</dbReference>
<evidence type="ECO:0008006" key="4">
    <source>
        <dbReference type="Google" id="ProtNLM"/>
    </source>
</evidence>
<keyword evidence="1" id="KW-0472">Membrane</keyword>